<dbReference type="Pfam" id="PF13156">
    <property type="entry name" value="Mrr_cat_2"/>
    <property type="match status" value="1"/>
</dbReference>
<dbReference type="InterPro" id="IPR053980">
    <property type="entry name" value="ISP_coupler"/>
</dbReference>
<dbReference type="SUPFAM" id="SSF52540">
    <property type="entry name" value="P-loop containing nucleoside triphosphate hydrolases"/>
    <property type="match status" value="1"/>
</dbReference>
<dbReference type="REBASE" id="273902">
    <property type="entry name" value="BspTAORFGP"/>
</dbReference>
<dbReference type="InterPro" id="IPR014001">
    <property type="entry name" value="Helicase_ATP-bd"/>
</dbReference>
<feature type="domain" description="Helicase ATP-binding" evidence="1">
    <location>
        <begin position="191"/>
        <end position="394"/>
    </location>
</feature>
<feature type="domain" description="Helicase C-terminal" evidence="2">
    <location>
        <begin position="461"/>
        <end position="645"/>
    </location>
</feature>
<dbReference type="Pfam" id="PF04851">
    <property type="entry name" value="ResIII"/>
    <property type="match status" value="1"/>
</dbReference>
<gene>
    <name evidence="3" type="ORF">D1093_07395</name>
</gene>
<dbReference type="InterPro" id="IPR001650">
    <property type="entry name" value="Helicase_C-like"/>
</dbReference>
<dbReference type="GO" id="GO:0005829">
    <property type="term" value="C:cytosol"/>
    <property type="evidence" value="ECO:0007669"/>
    <property type="project" value="TreeGrafter"/>
</dbReference>
<dbReference type="SUPFAM" id="SSF53335">
    <property type="entry name" value="S-adenosyl-L-methionine-dependent methyltransferases"/>
    <property type="match status" value="1"/>
</dbReference>
<dbReference type="GO" id="GO:0016787">
    <property type="term" value="F:hydrolase activity"/>
    <property type="evidence" value="ECO:0007669"/>
    <property type="project" value="InterPro"/>
</dbReference>
<evidence type="ECO:0000259" key="2">
    <source>
        <dbReference type="PROSITE" id="PS51194"/>
    </source>
</evidence>
<dbReference type="InterPro" id="IPR029063">
    <property type="entry name" value="SAM-dependent_MTases_sf"/>
</dbReference>
<keyword evidence="3" id="KW-0489">Methyltransferase</keyword>
<dbReference type="InterPro" id="IPR039442">
    <property type="entry name" value="Mrr-like_dom"/>
</dbReference>
<dbReference type="KEGG" id="bky:D1093_07395"/>
<dbReference type="PROSITE" id="PS51194">
    <property type="entry name" value="HELICASE_CTER"/>
    <property type="match status" value="1"/>
</dbReference>
<dbReference type="InterPro" id="IPR050742">
    <property type="entry name" value="Helicase_Restrict-Modif_Enz"/>
</dbReference>
<dbReference type="SMART" id="SM00490">
    <property type="entry name" value="HELICc"/>
    <property type="match status" value="1"/>
</dbReference>
<dbReference type="GO" id="GO:0005524">
    <property type="term" value="F:ATP binding"/>
    <property type="evidence" value="ECO:0007669"/>
    <property type="project" value="InterPro"/>
</dbReference>
<dbReference type="InterPro" id="IPR011335">
    <property type="entry name" value="Restrct_endonuc-II-like"/>
</dbReference>
<name>A0A5B9CZ43_9HYPH</name>
<dbReference type="PANTHER" id="PTHR47396:SF1">
    <property type="entry name" value="ATP-DEPENDENT HELICASE IRC3-RELATED"/>
    <property type="match status" value="1"/>
</dbReference>
<dbReference type="InterPro" id="IPR002052">
    <property type="entry name" value="DNA_methylase_N6_adenine_CS"/>
</dbReference>
<dbReference type="PANTHER" id="PTHR47396">
    <property type="entry name" value="TYPE I RESTRICTION ENZYME ECOKI R PROTEIN"/>
    <property type="match status" value="1"/>
</dbReference>
<keyword evidence="4" id="KW-1185">Reference proteome</keyword>
<dbReference type="EMBL" id="CP031843">
    <property type="protein sequence ID" value="QEE09437.1"/>
    <property type="molecule type" value="Genomic_DNA"/>
</dbReference>
<dbReference type="Gene3D" id="3.40.50.150">
    <property type="entry name" value="Vaccinia Virus protein VP39"/>
    <property type="match status" value="1"/>
</dbReference>
<dbReference type="InterPro" id="IPR011639">
    <property type="entry name" value="MethylTrfase_TaqI-like_dom"/>
</dbReference>
<dbReference type="RefSeq" id="WP_120101684.1">
    <property type="nucleotide sequence ID" value="NZ_CP031843.2"/>
</dbReference>
<sequence length="1650" mass="188714">MLQSVNSDNEHVTLRSLLQSYRDQATSNALRGKVFEDFVTKYLMHDPLHYGRYEKVESYYEWAKEREDWNKNDIGIDLVAKLRHQEGYVAIQCKFYQADHQISKKDIDSFIAASGKDIFKYRLLVDSTEVELSDNVNAMIKGQAIPVYRIDLRHMENSRIDWQLLATKKEVLLKSTKEPRPHQEEAIKKVCEGLQEADRGKLIMACGTGKTFTSLKIAETIAGKGKRVLFLVPSLSLVSQTIREWTADAQISLRSFAVCSDTKVGKRRKNQDDIVGMETSDLVLPATTDAKALAKEACENLTDAMTVIFSTYHSIQVISDAQKDHALPEFDLIICDEAHRTTGASLGTEDNESEFIKVHDNSIIRGKKRLYMTATPRIFSDTAKRRADEINAVLASMDDETLYGKQLHHYTFAEAVDNELLTPYKIVVLGINETYITPAIQEIIANENHEIDLDDAAKIIGCYRALTKIDKQAAVDDNDTEPMQCALAFCKDINTSQYITKLFNKIIKSHIDDFLQTVPFLNCEVRHIDGTQSVKKRNEELDWLKEDAGQNVCRILSNVRCLSEGIDVPALDAIMFLHPRNSQVDVIQAVGRVMRRAPNKKTGYIILPIIIPSHLEAKKALKNNKRYRVVWQVLHALHSHDERLARTINQMSLGQDSSHTIEIIEIKRDDELKELTTTVDEISIASKTESSGHTIGTAESTSQSVSGGQGDLFRRSEFFDFVKAIFLDSFKITDYWGIWANNVAEIAQNHINHLKDIISDEKSEAFHAFDAFHKELKNNVNSEIKKEEAIEMLAQHLVTRPVFEALFEGNEFVHNNAISQAMDKILTELDKTNIEEKTKDLDKFYKSVTFCTAGITETHAKQNLIIKLYESFFAKAFKKTTDRLGIVYTPIEVVDFIIHSVDDILRNEFGKSLGSRGVSILDPFTGTGTFITRILQSNLIKPEDMEYKFRHDIHANEIVLLAYYIAAINIESTYHSLMKGNYIPFKHIGLTDTFRMLEEKNLLQELFKENSEYLELQKNLNIKVIFGNPPYSVGQKNENDNAKNTPYPILDDRIRETYAAQSKTTGVQALYDSYIRAIRWASDRIKDCGVIGFVTNASFVDANSMTGLRKCLVEEFSSLYIFHLRGNQRTSGELSRKEGGKIFGSGSRAPIAISILVKNPNAQQHGKIYFHDIGDYLNREKKLKIIKSFGSIDGITRKQKWQIITPDKHGDWLGQRDESFKAFLALGEKKGHNKKLFEIFSFGVVTNRDAWAYNSSREALAKNMRNMINFYNSEVKRFNDTYAHADRRIHKNAVNNFVNSDENKISWSYSIKQDLVKGKFFKFEDLCLIQSLYRPFSKQWLYYNRTFNEVIYQMPRIFPTNQAVENKVIQITGIGAKKEFSVLMTKALPNLDTIEKGKCFPRYIYEDTESLKDKNKKQSHLFTEESKTAGLQRRDAITDEGLAHFKAAYPNEKITKDDLFYYVYGILHSEDYRTRYADNLSKELPRIPCVKSTEDFWKFVTAGRELGHLHVNYETVEPYPVTFKKGNPKFTEISNPEKFYYVTEMKFAGNSKEKDKSTVFYNSNITITDIPLEAYEYIVNGKPALEWVMGRQCVKTDKKSGIVNDANRYAVETVGNPAYPLELFQRVITVSLETMKIVKNLPNLVLRETE</sequence>
<dbReference type="Pfam" id="PF07669">
    <property type="entry name" value="Eco57I"/>
    <property type="match status" value="1"/>
</dbReference>
<dbReference type="InterPro" id="IPR006935">
    <property type="entry name" value="Helicase/UvrB_N"/>
</dbReference>
<evidence type="ECO:0000259" key="1">
    <source>
        <dbReference type="PROSITE" id="PS51192"/>
    </source>
</evidence>
<dbReference type="InterPro" id="IPR041635">
    <property type="entry name" value="Type_ISP_LLaBIII_C"/>
</dbReference>
<dbReference type="InterPro" id="IPR027417">
    <property type="entry name" value="P-loop_NTPase"/>
</dbReference>
<protein>
    <submittedName>
        <fullName evidence="3">N-6 DNA methylase</fullName>
    </submittedName>
</protein>
<dbReference type="REBASE" id="383188">
    <property type="entry name" value="BspTAORF7395P"/>
</dbReference>
<dbReference type="Gene3D" id="3.40.50.300">
    <property type="entry name" value="P-loop containing nucleotide triphosphate hydrolases"/>
    <property type="match status" value="2"/>
</dbReference>
<dbReference type="PRINTS" id="PR00507">
    <property type="entry name" value="N12N6MTFRASE"/>
</dbReference>
<evidence type="ECO:0000313" key="4">
    <source>
        <dbReference type="Proteomes" id="UP000321940"/>
    </source>
</evidence>
<dbReference type="GO" id="GO:0009007">
    <property type="term" value="F:site-specific DNA-methyltransferase (adenine-specific) activity"/>
    <property type="evidence" value="ECO:0007669"/>
    <property type="project" value="UniProtKB-EC"/>
</dbReference>
<accession>A0A5B9CZ43</accession>
<dbReference type="PROSITE" id="PS00092">
    <property type="entry name" value="N6_MTASE"/>
    <property type="match status" value="1"/>
</dbReference>
<proteinExistence type="predicted"/>
<dbReference type="Pfam" id="PF00271">
    <property type="entry name" value="Helicase_C"/>
    <property type="match status" value="1"/>
</dbReference>
<organism evidence="3 4">
    <name type="scientific">Bartonella kosoyi</name>
    <dbReference type="NCBI Taxonomy" id="2133959"/>
    <lineage>
        <taxon>Bacteria</taxon>
        <taxon>Pseudomonadati</taxon>
        <taxon>Pseudomonadota</taxon>
        <taxon>Alphaproteobacteria</taxon>
        <taxon>Hyphomicrobiales</taxon>
        <taxon>Bartonellaceae</taxon>
        <taxon>Bartonella</taxon>
    </lineage>
</organism>
<evidence type="ECO:0000313" key="3">
    <source>
        <dbReference type="EMBL" id="QEE09437.1"/>
    </source>
</evidence>
<dbReference type="GO" id="GO:0006304">
    <property type="term" value="P:DNA modification"/>
    <property type="evidence" value="ECO:0007669"/>
    <property type="project" value="InterPro"/>
</dbReference>
<dbReference type="GO" id="GO:0003677">
    <property type="term" value="F:DNA binding"/>
    <property type="evidence" value="ECO:0007669"/>
    <property type="project" value="InterPro"/>
</dbReference>
<dbReference type="Pfam" id="PF18135">
    <property type="entry name" value="Type_ISP_C"/>
    <property type="match status" value="1"/>
</dbReference>
<reference evidence="3 4" key="1">
    <citation type="journal article" date="2020" name="Int. J. Syst. Evol. Microbiol.">
        <title>Bartonella kosoyi sp. nov. and Bartonella krasnovii sp. nov., two novel species closely related to the zoonotic Bartonella elizabethae, isolated from black rats and wild desert rodent-fleas.</title>
        <authorList>
            <person name="Gutierrez R."/>
            <person name="Shalit T."/>
            <person name="Markus B."/>
            <person name="Yuan C."/>
            <person name="Nachum-Biala Y."/>
            <person name="Elad D."/>
            <person name="Harrus S."/>
        </authorList>
    </citation>
    <scope>NUCLEOTIDE SEQUENCE [LARGE SCALE GENOMIC DNA]</scope>
    <source>
        <strain evidence="3 4">Tel Aviv</strain>
    </source>
</reference>
<dbReference type="SMART" id="SM00487">
    <property type="entry name" value="DEXDc"/>
    <property type="match status" value="1"/>
</dbReference>
<keyword evidence="3" id="KW-0808">Transferase</keyword>
<dbReference type="PROSITE" id="PS51192">
    <property type="entry name" value="HELICASE_ATP_BIND_1"/>
    <property type="match status" value="1"/>
</dbReference>
<dbReference type="GO" id="GO:0032259">
    <property type="term" value="P:methylation"/>
    <property type="evidence" value="ECO:0007669"/>
    <property type="project" value="UniProtKB-KW"/>
</dbReference>
<dbReference type="Pfam" id="PF22240">
    <property type="entry name" value="ISP_coupler"/>
    <property type="match status" value="1"/>
</dbReference>
<dbReference type="Proteomes" id="UP000321940">
    <property type="component" value="Chromosome"/>
</dbReference>
<dbReference type="SUPFAM" id="SSF52980">
    <property type="entry name" value="Restriction endonuclease-like"/>
    <property type="match status" value="1"/>
</dbReference>